<dbReference type="EMBL" id="JARQZJ010000031">
    <property type="protein sequence ID" value="KAK9873884.1"/>
    <property type="molecule type" value="Genomic_DNA"/>
</dbReference>
<protein>
    <submittedName>
        <fullName evidence="2">Uncharacterized protein</fullName>
    </submittedName>
</protein>
<feature type="chain" id="PRO_5043486451" evidence="1">
    <location>
        <begin position="19"/>
        <end position="219"/>
    </location>
</feature>
<gene>
    <name evidence="2" type="ORF">WA026_002239</name>
</gene>
<name>A0AAW1U3D2_9CUCU</name>
<evidence type="ECO:0000256" key="1">
    <source>
        <dbReference type="SAM" id="SignalP"/>
    </source>
</evidence>
<dbReference type="AlphaFoldDB" id="A0AAW1U3D2"/>
<organism evidence="2 3">
    <name type="scientific">Henosepilachna vigintioctopunctata</name>
    <dbReference type="NCBI Taxonomy" id="420089"/>
    <lineage>
        <taxon>Eukaryota</taxon>
        <taxon>Metazoa</taxon>
        <taxon>Ecdysozoa</taxon>
        <taxon>Arthropoda</taxon>
        <taxon>Hexapoda</taxon>
        <taxon>Insecta</taxon>
        <taxon>Pterygota</taxon>
        <taxon>Neoptera</taxon>
        <taxon>Endopterygota</taxon>
        <taxon>Coleoptera</taxon>
        <taxon>Polyphaga</taxon>
        <taxon>Cucujiformia</taxon>
        <taxon>Coccinelloidea</taxon>
        <taxon>Coccinellidae</taxon>
        <taxon>Epilachninae</taxon>
        <taxon>Epilachnini</taxon>
        <taxon>Henosepilachna</taxon>
    </lineage>
</organism>
<keyword evidence="1" id="KW-0732">Signal</keyword>
<proteinExistence type="predicted"/>
<accession>A0AAW1U3D2</accession>
<evidence type="ECO:0000313" key="2">
    <source>
        <dbReference type="EMBL" id="KAK9873884.1"/>
    </source>
</evidence>
<comment type="caution">
    <text evidence="2">The sequence shown here is derived from an EMBL/GenBank/DDBJ whole genome shotgun (WGS) entry which is preliminary data.</text>
</comment>
<reference evidence="2 3" key="1">
    <citation type="submission" date="2023-03" db="EMBL/GenBank/DDBJ databases">
        <title>Genome insight into feeding habits of ladybird beetles.</title>
        <authorList>
            <person name="Li H.-S."/>
            <person name="Huang Y.-H."/>
            <person name="Pang H."/>
        </authorList>
    </citation>
    <scope>NUCLEOTIDE SEQUENCE [LARGE SCALE GENOMIC DNA]</scope>
    <source>
        <strain evidence="2">SYSU_2023b</strain>
        <tissue evidence="2">Whole body</tissue>
    </source>
</reference>
<feature type="signal peptide" evidence="1">
    <location>
        <begin position="1"/>
        <end position="18"/>
    </location>
</feature>
<dbReference type="Proteomes" id="UP001431783">
    <property type="component" value="Unassembled WGS sequence"/>
</dbReference>
<evidence type="ECO:0000313" key="3">
    <source>
        <dbReference type="Proteomes" id="UP001431783"/>
    </source>
</evidence>
<sequence>MLLLPILIAVLALPLSNAHHRGRAADEIEASVKIINDKIDEVIGPDYGKESFLMDIKKAIEEGKARSPPTYRGSHFDRYEGKATLPPTYRGRHLDRYETSPRSLQSFRSSTLDGYSGIRAGTYMSPGIIRKRSERANDLRPSFRAGGFTPEQRTLGLVSGNILPKIQSFIQNVFNIIKKIFGRMKWAFNYPIKSMIAQMKRFKKLLGTSKRFMEMKMEM</sequence>
<keyword evidence="3" id="KW-1185">Reference proteome</keyword>